<protein>
    <submittedName>
        <fullName evidence="2">Uncharacterized protein</fullName>
    </submittedName>
</protein>
<accession>A0A1N6AVM6</accession>
<reference evidence="3" key="1">
    <citation type="submission" date="2016-12" db="EMBL/GenBank/DDBJ databases">
        <authorList>
            <person name="Varghese N."/>
            <person name="Submissions S."/>
        </authorList>
    </citation>
    <scope>NUCLEOTIDE SEQUENCE [LARGE SCALE GENOMIC DNA]</scope>
    <source>
        <strain evidence="3">DSM 45599</strain>
    </source>
</reference>
<organism evidence="2 3">
    <name type="scientific">Micromonospora cremea</name>
    <dbReference type="NCBI Taxonomy" id="709881"/>
    <lineage>
        <taxon>Bacteria</taxon>
        <taxon>Bacillati</taxon>
        <taxon>Actinomycetota</taxon>
        <taxon>Actinomycetes</taxon>
        <taxon>Micromonosporales</taxon>
        <taxon>Micromonosporaceae</taxon>
        <taxon>Micromonospora</taxon>
    </lineage>
</organism>
<gene>
    <name evidence="2" type="ORF">SAMN04489832_6240</name>
</gene>
<dbReference type="EMBL" id="FSQT01000002">
    <property type="protein sequence ID" value="SIN38096.1"/>
    <property type="molecule type" value="Genomic_DNA"/>
</dbReference>
<dbReference type="Proteomes" id="UP000185124">
    <property type="component" value="Unassembled WGS sequence"/>
</dbReference>
<evidence type="ECO:0000313" key="2">
    <source>
        <dbReference type="EMBL" id="SIN38096.1"/>
    </source>
</evidence>
<feature type="compositionally biased region" description="Polar residues" evidence="1">
    <location>
        <begin position="121"/>
        <end position="131"/>
    </location>
</feature>
<feature type="region of interest" description="Disordered" evidence="1">
    <location>
        <begin position="103"/>
        <end position="131"/>
    </location>
</feature>
<name>A0A1N6AVM6_9ACTN</name>
<sequence>MPCDGPGAEIARRYHVATEETWQGFKLFILRMSLYGTWGDNIRVGYGKVADVMGSGSTRKAQDLVTAARQLGWLVRVGNAGSRGGPDGGGTASLWRVNTPYAADDDVDATDDPWRQPVPARSSNFDQEPPF</sequence>
<dbReference type="AlphaFoldDB" id="A0A1N6AVM6"/>
<keyword evidence="3" id="KW-1185">Reference proteome</keyword>
<evidence type="ECO:0000313" key="3">
    <source>
        <dbReference type="Proteomes" id="UP000185124"/>
    </source>
</evidence>
<proteinExistence type="predicted"/>
<evidence type="ECO:0000256" key="1">
    <source>
        <dbReference type="SAM" id="MobiDB-lite"/>
    </source>
</evidence>